<evidence type="ECO:0000256" key="11">
    <source>
        <dbReference type="RuleBase" id="RU004450"/>
    </source>
</evidence>
<keyword evidence="7 12" id="KW-1133">Transmembrane helix</keyword>
<dbReference type="NCBIfam" id="TIGR01131">
    <property type="entry name" value="ATP_synt_6_or_A"/>
    <property type="match status" value="1"/>
</dbReference>
<name>A0A8A4VR54_9HEMI</name>
<keyword evidence="5 12" id="KW-0812">Transmembrane</keyword>
<dbReference type="CDD" id="cd00310">
    <property type="entry name" value="ATP-synt_Fo_a_6"/>
    <property type="match status" value="1"/>
</dbReference>
<keyword evidence="8" id="KW-0406">Ion transport</keyword>
<keyword evidence="6" id="KW-0375">Hydrogen ion transport</keyword>
<evidence type="ECO:0000256" key="8">
    <source>
        <dbReference type="ARBA" id="ARBA00023065"/>
    </source>
</evidence>
<dbReference type="Gene3D" id="1.20.120.220">
    <property type="entry name" value="ATP synthase, F0 complex, subunit A"/>
    <property type="match status" value="1"/>
</dbReference>
<evidence type="ECO:0000256" key="4">
    <source>
        <dbReference type="ARBA" id="ARBA00022547"/>
    </source>
</evidence>
<accession>A0A8A4VR54</accession>
<geneLocation type="mitochondrion" evidence="13"/>
<evidence type="ECO:0000256" key="7">
    <source>
        <dbReference type="ARBA" id="ARBA00022989"/>
    </source>
</evidence>
<keyword evidence="4" id="KW-0138">CF(0)</keyword>
<feature type="transmembrane region" description="Helical" evidence="12">
    <location>
        <begin position="20"/>
        <end position="36"/>
    </location>
</feature>
<keyword evidence="13" id="KW-0496">Mitochondrion</keyword>
<feature type="transmembrane region" description="Helical" evidence="12">
    <location>
        <begin position="66"/>
        <end position="89"/>
    </location>
</feature>
<dbReference type="PRINTS" id="PR00123">
    <property type="entry name" value="ATPASEA"/>
</dbReference>
<evidence type="ECO:0000313" key="13">
    <source>
        <dbReference type="EMBL" id="QTD82417.1"/>
    </source>
</evidence>
<dbReference type="GeneID" id="69231004"/>
<evidence type="ECO:0000256" key="10">
    <source>
        <dbReference type="ARBA" id="ARBA00023310"/>
    </source>
</evidence>
<dbReference type="InterPro" id="IPR045083">
    <property type="entry name" value="ATP_synth_F0_asu_bact/mt"/>
</dbReference>
<evidence type="ECO:0000256" key="12">
    <source>
        <dbReference type="SAM" id="Phobius"/>
    </source>
</evidence>
<reference evidence="13" key="1">
    <citation type="journal article" name="Int. J. Mol. Sci.">
        <title>Structural Features and Phylogenetic Implications of Four New Mitogenomes of Caliscelidae (Hemiptera: Fulgoromorpha).</title>
        <authorList>
            <person name="Gong N."/>
            <person name="Yang L."/>
            <person name="Chen X.S."/>
        </authorList>
    </citation>
    <scope>NUCLEOTIDE SEQUENCE</scope>
</reference>
<dbReference type="PANTHER" id="PTHR11410:SF0">
    <property type="entry name" value="ATP SYNTHASE SUBUNIT A"/>
    <property type="match status" value="1"/>
</dbReference>
<dbReference type="EMBL" id="MW281859">
    <property type="protein sequence ID" value="QTD82417.1"/>
    <property type="molecule type" value="Genomic_DNA"/>
</dbReference>
<comment type="similarity">
    <text evidence="2">Belongs to the ATPase A chain family.</text>
</comment>
<evidence type="ECO:0000256" key="6">
    <source>
        <dbReference type="ARBA" id="ARBA00022781"/>
    </source>
</evidence>
<sequence>MMTSLFSSFDPSTKFLQLNWMMMMSTMMILPMNFWLKKSRPSMMKKLIENKLLSEFYNSTNQKEMILLSISLFMMIIFNNMLGLFPYNFTPTSHISMSMSISIPVWIMLMIYGWSKFTNSMFTHLLPTGTPKMIMPMMILIETTGNMIRPISLSVRLTANMIAGHLLMTLLGNLNEEMKMIILTLPIQMMLMMFESSISIIQAYVFSTLITLYSSDIP</sequence>
<comment type="subcellular location">
    <subcellularLocation>
        <location evidence="1">Membrane</location>
        <topology evidence="1">Multi-pass membrane protein</topology>
    </subcellularLocation>
    <subcellularLocation>
        <location evidence="11">Mitochondrion inner membrane</location>
        <topology evidence="11">Multi-pass membrane protein</topology>
    </subcellularLocation>
</comment>
<evidence type="ECO:0000256" key="5">
    <source>
        <dbReference type="ARBA" id="ARBA00022692"/>
    </source>
</evidence>
<dbReference type="GO" id="GO:0046933">
    <property type="term" value="F:proton-transporting ATP synthase activity, rotational mechanism"/>
    <property type="evidence" value="ECO:0007669"/>
    <property type="project" value="TreeGrafter"/>
</dbReference>
<gene>
    <name evidence="13" type="primary">ATP6</name>
</gene>
<keyword evidence="10" id="KW-0066">ATP synthesis</keyword>
<dbReference type="RefSeq" id="YP_010235799.1">
    <property type="nucleotide sequence ID" value="NC_059809.1"/>
</dbReference>
<feature type="transmembrane region" description="Helical" evidence="12">
    <location>
        <begin position="95"/>
        <end position="114"/>
    </location>
</feature>
<dbReference type="CTD" id="4508"/>
<evidence type="ECO:0000256" key="1">
    <source>
        <dbReference type="ARBA" id="ARBA00004141"/>
    </source>
</evidence>
<dbReference type="PANTHER" id="PTHR11410">
    <property type="entry name" value="ATP SYNTHASE SUBUNIT A"/>
    <property type="match status" value="1"/>
</dbReference>
<keyword evidence="3" id="KW-0813">Transport</keyword>
<dbReference type="InterPro" id="IPR000568">
    <property type="entry name" value="ATP_synth_F0_asu"/>
</dbReference>
<protein>
    <recommendedName>
        <fullName evidence="11">ATP synthase subunit a</fullName>
    </recommendedName>
</protein>
<keyword evidence="9 12" id="KW-0472">Membrane</keyword>
<evidence type="ECO:0000256" key="3">
    <source>
        <dbReference type="ARBA" id="ARBA00022448"/>
    </source>
</evidence>
<feature type="transmembrane region" description="Helical" evidence="12">
    <location>
        <begin position="153"/>
        <end position="171"/>
    </location>
</feature>
<dbReference type="InterPro" id="IPR035908">
    <property type="entry name" value="F0_ATP_A_sf"/>
</dbReference>
<dbReference type="SUPFAM" id="SSF81336">
    <property type="entry name" value="F1F0 ATP synthase subunit A"/>
    <property type="match status" value="1"/>
</dbReference>
<dbReference type="PROSITE" id="PS00449">
    <property type="entry name" value="ATPASE_A"/>
    <property type="match status" value="1"/>
</dbReference>
<dbReference type="AlphaFoldDB" id="A0A8A4VR54"/>
<dbReference type="InterPro" id="IPR023011">
    <property type="entry name" value="ATP_synth_F0_asu_AS"/>
</dbReference>
<dbReference type="GO" id="GO:0005743">
    <property type="term" value="C:mitochondrial inner membrane"/>
    <property type="evidence" value="ECO:0007669"/>
    <property type="project" value="UniProtKB-SubCell"/>
</dbReference>
<evidence type="ECO:0000256" key="2">
    <source>
        <dbReference type="ARBA" id="ARBA00006810"/>
    </source>
</evidence>
<organism evidence="13">
    <name type="scientific">Bambusicaliscelis fanjingensis</name>
    <dbReference type="NCBI Taxonomy" id="2820089"/>
    <lineage>
        <taxon>Eukaryota</taxon>
        <taxon>Metazoa</taxon>
        <taxon>Ecdysozoa</taxon>
        <taxon>Arthropoda</taxon>
        <taxon>Hexapoda</taxon>
        <taxon>Insecta</taxon>
        <taxon>Pterygota</taxon>
        <taxon>Neoptera</taxon>
        <taxon>Paraneoptera</taxon>
        <taxon>Hemiptera</taxon>
        <taxon>Auchenorrhyncha</taxon>
        <taxon>Fulgoroidea</taxon>
        <taxon>Caliscelidae</taxon>
        <taxon>Bambusicaliscelis</taxon>
    </lineage>
</organism>
<proteinExistence type="inferred from homology"/>
<feature type="transmembrane region" description="Helical" evidence="12">
    <location>
        <begin position="192"/>
        <end position="213"/>
    </location>
</feature>
<dbReference type="Pfam" id="PF00119">
    <property type="entry name" value="ATP-synt_A"/>
    <property type="match status" value="1"/>
</dbReference>
<dbReference type="GO" id="GO:0045259">
    <property type="term" value="C:proton-transporting ATP synthase complex"/>
    <property type="evidence" value="ECO:0007669"/>
    <property type="project" value="UniProtKB-KW"/>
</dbReference>
<evidence type="ECO:0000256" key="9">
    <source>
        <dbReference type="ARBA" id="ARBA00023136"/>
    </source>
</evidence>